<dbReference type="Pfam" id="PF26092">
    <property type="entry name" value="T4_Y16D"/>
    <property type="match status" value="1"/>
</dbReference>
<organismHost>
    <name type="scientific">Pseudomonas chlororaphis</name>
    <dbReference type="NCBI Taxonomy" id="587753"/>
</organismHost>
<dbReference type="Proteomes" id="UP000002421">
    <property type="component" value="Segment"/>
</dbReference>
<dbReference type="RefSeq" id="YP_001957036.1">
    <property type="nucleotide sequence ID" value="NC_010821.1"/>
</dbReference>
<evidence type="ECO:0000313" key="2">
    <source>
        <dbReference type="Proteomes" id="UP000002421"/>
    </source>
</evidence>
<gene>
    <name evidence="1" type="ORF">201phi2-1p315</name>
</gene>
<dbReference type="EMBL" id="EU197055">
    <property type="protein sequence ID" value="ABY63141.1"/>
    <property type="molecule type" value="Genomic_DNA"/>
</dbReference>
<dbReference type="OrthoDB" id="10711at10239"/>
<dbReference type="InterPro" id="IPR058630">
    <property type="entry name" value="T4_Y16D"/>
</dbReference>
<protein>
    <submittedName>
        <fullName evidence="1">Putative Arn.3</fullName>
    </submittedName>
</protein>
<proteinExistence type="predicted"/>
<evidence type="ECO:0000313" key="1">
    <source>
        <dbReference type="EMBL" id="ABY63141.1"/>
    </source>
</evidence>
<sequence length="157" mass="18043">MTFPNIEQSGYAVDDTVHPHITQDFTAAMVDRLNEIGQNYLDRYMKQCWIETPEFTGWRWDKFNNPRVVAGVANRYGSIIVMGVRHYSNMMQVALDALGGVELLIRWAGEENCEQGFVDQYGTFLDRQEAWVLAEAAGQIRHRANLPTGTLYSEHLW</sequence>
<dbReference type="KEGG" id="vg:6372681"/>
<name>B3FJH5_BP201</name>
<organism evidence="1 2">
    <name type="scientific">Pseudomonas phage 201phi2-1</name>
    <name type="common">Pseudomonas chlororaphis phage 201phi2-1</name>
    <dbReference type="NCBI Taxonomy" id="198110"/>
    <lineage>
        <taxon>Viruses</taxon>
        <taxon>Duplodnaviria</taxon>
        <taxon>Heunggongvirae</taxon>
        <taxon>Uroviricota</taxon>
        <taxon>Caudoviricetes</taxon>
        <taxon>Chimalliviridae</taxon>
        <taxon>Serwervirus</taxon>
        <taxon>Serwervirus 201phi21</taxon>
    </lineage>
</organism>
<keyword evidence="2" id="KW-1185">Reference proteome</keyword>
<reference evidence="1 2" key="1">
    <citation type="journal article" date="2008" name="Virology">
        <title>Characterization of Pseudomonas chlororaphis myovirus 201varphi2-1 via genomic sequencing, mass spectrometry, and electron microscopy.</title>
        <authorList>
            <person name="Thomas J.A."/>
            <person name="Rolando M.R."/>
            <person name="Carroll C.A."/>
            <person name="Shen P.S."/>
            <person name="Belnap D.M."/>
            <person name="Weintraub S.T."/>
            <person name="Serwer P."/>
            <person name="Hardies S.C."/>
        </authorList>
    </citation>
    <scope>NUCLEOTIDE SEQUENCE</scope>
</reference>
<accession>B3FJH5</accession>